<evidence type="ECO:0000313" key="4">
    <source>
        <dbReference type="Proteomes" id="UP001499910"/>
    </source>
</evidence>
<dbReference type="InterPro" id="IPR000182">
    <property type="entry name" value="GNAT_dom"/>
</dbReference>
<dbReference type="EMBL" id="BAABHW010000002">
    <property type="protein sequence ID" value="GAA5072445.1"/>
    <property type="molecule type" value="Genomic_DNA"/>
</dbReference>
<organism evidence="3 4">
    <name type="scientific">[Roseibacterium] beibuensis</name>
    <dbReference type="NCBI Taxonomy" id="1193142"/>
    <lineage>
        <taxon>Bacteria</taxon>
        <taxon>Pseudomonadati</taxon>
        <taxon>Pseudomonadota</taxon>
        <taxon>Alphaproteobacteria</taxon>
        <taxon>Rhodobacterales</taxon>
        <taxon>Roseobacteraceae</taxon>
        <taxon>Roseicyclus</taxon>
    </lineage>
</organism>
<dbReference type="CDD" id="cd04301">
    <property type="entry name" value="NAT_SF"/>
    <property type="match status" value="1"/>
</dbReference>
<evidence type="ECO:0000313" key="3">
    <source>
        <dbReference type="EMBL" id="GAA5072445.1"/>
    </source>
</evidence>
<keyword evidence="4" id="KW-1185">Reference proteome</keyword>
<dbReference type="SUPFAM" id="SSF55729">
    <property type="entry name" value="Acyl-CoA N-acyltransferases (Nat)"/>
    <property type="match status" value="1"/>
</dbReference>
<protein>
    <submittedName>
        <fullName evidence="3">GNAT family N-acetyltransferase</fullName>
    </submittedName>
</protein>
<dbReference type="PANTHER" id="PTHR13947">
    <property type="entry name" value="GNAT FAMILY N-ACETYLTRANSFERASE"/>
    <property type="match status" value="1"/>
</dbReference>
<reference evidence="4" key="1">
    <citation type="journal article" date="2019" name="Int. J. Syst. Evol. Microbiol.">
        <title>The Global Catalogue of Microorganisms (GCM) 10K type strain sequencing project: providing services to taxonomists for standard genome sequencing and annotation.</title>
        <authorList>
            <consortium name="The Broad Institute Genomics Platform"/>
            <consortium name="The Broad Institute Genome Sequencing Center for Infectious Disease"/>
            <person name="Wu L."/>
            <person name="Ma J."/>
        </authorList>
    </citation>
    <scope>NUCLEOTIDE SEQUENCE [LARGE SCALE GENOMIC DNA]</scope>
    <source>
        <strain evidence="4">JCM 18015</strain>
    </source>
</reference>
<feature type="domain" description="N-acetyltransferase" evidence="2">
    <location>
        <begin position="6"/>
        <end position="164"/>
    </location>
</feature>
<dbReference type="RefSeq" id="WP_259550280.1">
    <property type="nucleotide sequence ID" value="NZ_BAABHW010000002.1"/>
</dbReference>
<dbReference type="PANTHER" id="PTHR13947:SF37">
    <property type="entry name" value="LD18367P"/>
    <property type="match status" value="1"/>
</dbReference>
<dbReference type="Pfam" id="PF00583">
    <property type="entry name" value="Acetyltransf_1"/>
    <property type="match status" value="1"/>
</dbReference>
<keyword evidence="1" id="KW-0808">Transferase</keyword>
<sequence>MADGEIELRDLGVGDAGWLIQQHAELYHRDEGFDASFESLVARILADYIETRDADCERAWIAWRGGERLGSIFCVKGPEPGLAKLRLFLIRPEARGTGLGKRLLAECIAYARAKGCRALILWTHESHRAACALYEKAGFTLVRSEPVHSFGVDLVEQEWRLDLVRV</sequence>
<dbReference type="InterPro" id="IPR016181">
    <property type="entry name" value="Acyl_CoA_acyltransferase"/>
</dbReference>
<proteinExistence type="predicted"/>
<dbReference type="InterPro" id="IPR050769">
    <property type="entry name" value="NAT_camello-type"/>
</dbReference>
<name>A0ABP9L6Y1_9RHOB</name>
<evidence type="ECO:0000259" key="2">
    <source>
        <dbReference type="PROSITE" id="PS51186"/>
    </source>
</evidence>
<comment type="caution">
    <text evidence="3">The sequence shown here is derived from an EMBL/GenBank/DDBJ whole genome shotgun (WGS) entry which is preliminary data.</text>
</comment>
<dbReference type="Proteomes" id="UP001499910">
    <property type="component" value="Unassembled WGS sequence"/>
</dbReference>
<dbReference type="Gene3D" id="3.40.630.30">
    <property type="match status" value="1"/>
</dbReference>
<accession>A0ABP9L6Y1</accession>
<gene>
    <name evidence="3" type="ORF">GCM10023209_17280</name>
</gene>
<evidence type="ECO:0000256" key="1">
    <source>
        <dbReference type="ARBA" id="ARBA00022679"/>
    </source>
</evidence>
<dbReference type="PROSITE" id="PS51186">
    <property type="entry name" value="GNAT"/>
    <property type="match status" value="1"/>
</dbReference>